<feature type="transmembrane region" description="Helical" evidence="8">
    <location>
        <begin position="315"/>
        <end position="333"/>
    </location>
</feature>
<keyword evidence="7 8" id="KW-0472">Membrane</keyword>
<evidence type="ECO:0000256" key="7">
    <source>
        <dbReference type="ARBA" id="ARBA00023136"/>
    </source>
</evidence>
<proteinExistence type="predicted"/>
<keyword evidence="3 9" id="KW-0328">Glycosyltransferase</keyword>
<comment type="caution">
    <text evidence="9">The sequence shown here is derived from an EMBL/GenBank/DDBJ whole genome shotgun (WGS) entry which is preliminary data.</text>
</comment>
<name>A0ABV7FRM7_9ALTE</name>
<evidence type="ECO:0000256" key="2">
    <source>
        <dbReference type="ARBA" id="ARBA00022475"/>
    </source>
</evidence>
<evidence type="ECO:0000256" key="4">
    <source>
        <dbReference type="ARBA" id="ARBA00022679"/>
    </source>
</evidence>
<sequence>MLNTRMTNYDYLDNKRVYIFALICILYCLFPNARPDFSTFNSNDAENYLAISYNLYIGNGYTRSLSPEYYVPHTLWPPGMPILLMPAVMISDGSDINWYAVKYTIILCSLCGLLLIWHFVRGVTQSKNTADMALLLFAINPFYWHFSRTGLAEMPVFVWCVLSLLLIHRYWGTAGVQFSQKKAFTLGTVLGLGMMLKGSLIGIAFIPFAMIVFRYFSRQPLQYLKQAFLFCLGFFVIFAIWNIRNGFIDKTNLGFDGVSQVQMLFKLVVEDPESRFRTIPELIATARENITWYAIFLIPRELLPFLHLFELDQLPMGSIIFLLLSACIVALAFPLNVTNLGSMVIIMPMVLMNMLMVIGGSERYWVPISLLLMLSIIVNVSTNTVLIPYLHKLNRVRYKIVVLLPYVLSMLSYVHIQLSQPYNEREDYPEFAELLMSIEDYCRKEGGRNIVVKSRNNNAVQFVTGCQAPDMRPKLGFYPQYNAAIVRIADMAELNGKKRIISQNDIWAFVALEKN</sequence>
<evidence type="ECO:0000313" key="10">
    <source>
        <dbReference type="Proteomes" id="UP001595478"/>
    </source>
</evidence>
<evidence type="ECO:0000256" key="1">
    <source>
        <dbReference type="ARBA" id="ARBA00004651"/>
    </source>
</evidence>
<protein>
    <submittedName>
        <fullName evidence="9">ArnT family glycosyltransferase</fullName>
        <ecNumber evidence="9">2.4.-.-</ecNumber>
    </submittedName>
</protein>
<keyword evidence="10" id="KW-1185">Reference proteome</keyword>
<feature type="transmembrane region" description="Helical" evidence="8">
    <location>
        <begin position="152"/>
        <end position="171"/>
    </location>
</feature>
<feature type="transmembrane region" description="Helical" evidence="8">
    <location>
        <begin position="16"/>
        <end position="33"/>
    </location>
</feature>
<dbReference type="GO" id="GO:0016757">
    <property type="term" value="F:glycosyltransferase activity"/>
    <property type="evidence" value="ECO:0007669"/>
    <property type="project" value="UniProtKB-KW"/>
</dbReference>
<keyword evidence="2" id="KW-1003">Cell membrane</keyword>
<dbReference type="PANTHER" id="PTHR33908">
    <property type="entry name" value="MANNOSYLTRANSFERASE YKCB-RELATED"/>
    <property type="match status" value="1"/>
</dbReference>
<evidence type="ECO:0000256" key="5">
    <source>
        <dbReference type="ARBA" id="ARBA00022692"/>
    </source>
</evidence>
<dbReference type="EMBL" id="JBHRSW010000015">
    <property type="protein sequence ID" value="MFC3121881.1"/>
    <property type="molecule type" value="Genomic_DNA"/>
</dbReference>
<dbReference type="Proteomes" id="UP001595478">
    <property type="component" value="Unassembled WGS sequence"/>
</dbReference>
<feature type="transmembrane region" description="Helical" evidence="8">
    <location>
        <begin position="129"/>
        <end position="146"/>
    </location>
</feature>
<feature type="transmembrane region" description="Helical" evidence="8">
    <location>
        <begin position="223"/>
        <end position="243"/>
    </location>
</feature>
<feature type="transmembrane region" description="Helical" evidence="8">
    <location>
        <begin position="340"/>
        <end position="358"/>
    </location>
</feature>
<evidence type="ECO:0000256" key="8">
    <source>
        <dbReference type="SAM" id="Phobius"/>
    </source>
</evidence>
<organism evidence="9 10">
    <name type="scientific">Agaribacter flavus</name>
    <dbReference type="NCBI Taxonomy" id="1902781"/>
    <lineage>
        <taxon>Bacteria</taxon>
        <taxon>Pseudomonadati</taxon>
        <taxon>Pseudomonadota</taxon>
        <taxon>Gammaproteobacteria</taxon>
        <taxon>Alteromonadales</taxon>
        <taxon>Alteromonadaceae</taxon>
        <taxon>Agaribacter</taxon>
    </lineage>
</organism>
<evidence type="ECO:0000256" key="6">
    <source>
        <dbReference type="ARBA" id="ARBA00022989"/>
    </source>
</evidence>
<keyword evidence="5 8" id="KW-0812">Transmembrane</keyword>
<feature type="transmembrane region" description="Helical" evidence="8">
    <location>
        <begin position="183"/>
        <end position="211"/>
    </location>
</feature>
<keyword evidence="4 9" id="KW-0808">Transferase</keyword>
<evidence type="ECO:0000313" key="9">
    <source>
        <dbReference type="EMBL" id="MFC3121881.1"/>
    </source>
</evidence>
<feature type="transmembrane region" description="Helical" evidence="8">
    <location>
        <begin position="96"/>
        <end position="117"/>
    </location>
</feature>
<evidence type="ECO:0000256" key="3">
    <source>
        <dbReference type="ARBA" id="ARBA00022676"/>
    </source>
</evidence>
<accession>A0ABV7FRM7</accession>
<comment type="subcellular location">
    <subcellularLocation>
        <location evidence="1">Cell membrane</location>
        <topology evidence="1">Multi-pass membrane protein</topology>
    </subcellularLocation>
</comment>
<keyword evidence="6 8" id="KW-1133">Transmembrane helix</keyword>
<feature type="transmembrane region" description="Helical" evidence="8">
    <location>
        <begin position="364"/>
        <end position="386"/>
    </location>
</feature>
<gene>
    <name evidence="9" type="ORF">ACFOHL_09640</name>
</gene>
<dbReference type="RefSeq" id="WP_376920014.1">
    <property type="nucleotide sequence ID" value="NZ_JBHRSW010000015.1"/>
</dbReference>
<dbReference type="InterPro" id="IPR050297">
    <property type="entry name" value="LipidA_mod_glycosyltrf_83"/>
</dbReference>
<dbReference type="EC" id="2.4.-.-" evidence="9"/>
<dbReference type="PANTHER" id="PTHR33908:SF11">
    <property type="entry name" value="MEMBRANE PROTEIN"/>
    <property type="match status" value="1"/>
</dbReference>
<feature type="transmembrane region" description="Helical" evidence="8">
    <location>
        <begin position="398"/>
        <end position="416"/>
    </location>
</feature>
<reference evidence="10" key="1">
    <citation type="journal article" date="2019" name="Int. J. Syst. Evol. Microbiol.">
        <title>The Global Catalogue of Microorganisms (GCM) 10K type strain sequencing project: providing services to taxonomists for standard genome sequencing and annotation.</title>
        <authorList>
            <consortium name="The Broad Institute Genomics Platform"/>
            <consortium name="The Broad Institute Genome Sequencing Center for Infectious Disease"/>
            <person name="Wu L."/>
            <person name="Ma J."/>
        </authorList>
    </citation>
    <scope>NUCLEOTIDE SEQUENCE [LARGE SCALE GENOMIC DNA]</scope>
    <source>
        <strain evidence="10">KCTC 52473</strain>
    </source>
</reference>